<evidence type="ECO:0000313" key="4">
    <source>
        <dbReference type="RefSeq" id="XP_010241945.1"/>
    </source>
</evidence>
<reference evidence="4" key="1">
    <citation type="submission" date="2025-08" db="UniProtKB">
        <authorList>
            <consortium name="RefSeq"/>
        </authorList>
    </citation>
    <scope>IDENTIFICATION</scope>
</reference>
<evidence type="ECO:0000313" key="3">
    <source>
        <dbReference type="Proteomes" id="UP000189703"/>
    </source>
</evidence>
<dbReference type="GO" id="GO:0003676">
    <property type="term" value="F:nucleic acid binding"/>
    <property type="evidence" value="ECO:0007669"/>
    <property type="project" value="InterPro"/>
</dbReference>
<dbReference type="InterPro" id="IPR043128">
    <property type="entry name" value="Rev_trsase/Diguanyl_cyclase"/>
</dbReference>
<dbReference type="AlphaFoldDB" id="A0A1U7Z575"/>
<dbReference type="PANTHER" id="PTHR48475">
    <property type="entry name" value="RIBONUCLEASE H"/>
    <property type="match status" value="1"/>
</dbReference>
<dbReference type="InterPro" id="IPR036397">
    <property type="entry name" value="RNaseH_sf"/>
</dbReference>
<dbReference type="GeneID" id="104586412"/>
<dbReference type="OrthoDB" id="1934793at2759"/>
<keyword evidence="3" id="KW-1185">Reference proteome</keyword>
<protein>
    <submittedName>
        <fullName evidence="4">Uncharacterized protein LOC104586412</fullName>
    </submittedName>
</protein>
<evidence type="ECO:0000259" key="1">
    <source>
        <dbReference type="Pfam" id="PF13456"/>
    </source>
</evidence>
<dbReference type="InterPro" id="IPR041577">
    <property type="entry name" value="RT_RNaseH_2"/>
</dbReference>
<dbReference type="GO" id="GO:0004523">
    <property type="term" value="F:RNA-DNA hybrid ribonuclease activity"/>
    <property type="evidence" value="ECO:0007669"/>
    <property type="project" value="InterPro"/>
</dbReference>
<dbReference type="SUPFAM" id="SSF53098">
    <property type="entry name" value="Ribonuclease H-like"/>
    <property type="match status" value="1"/>
</dbReference>
<dbReference type="InterPro" id="IPR012337">
    <property type="entry name" value="RNaseH-like_sf"/>
</dbReference>
<sequence length="384" mass="43768">MAPPRMVKETQKLTDRIATLNCFMSKSADRYLPFFCAIKKLKEFQWTKECQRAFDELKAYLTLPPLLTRLTERETLYLYLSARDEAISSVLIKDDGVQKPVYYASKVLCDAETKYPEVEKLALALVVSARKLWPYFQAHTVVVLTNQTLKAVLSKPKVLRHLTKWVFKLSEFDVQYRQRPVIKVQALPPENAEGDHVDDEAQLQWKLFVDGSYNAKGSRAGLVLLTPDDVVLEYALRFDFLASNNEAEYEALLTSLQLASDLGSSYIEAFNDSQLVVNLVNGEYEAREQSMSKYLTKVQDIARHFQRFSLQRGPQAKNTRDDALSKLVSTSSGSPGHIVHVEKLLRTSIEETRVLPIEAKPSWMDPIVNFLSIGRLPEDRNEAK</sequence>
<dbReference type="Gene3D" id="3.30.420.10">
    <property type="entry name" value="Ribonuclease H-like superfamily/Ribonuclease H"/>
    <property type="match status" value="1"/>
</dbReference>
<dbReference type="Gene3D" id="3.30.70.270">
    <property type="match status" value="1"/>
</dbReference>
<dbReference type="InParanoid" id="A0A1U7Z575"/>
<dbReference type="OMA" id="KTHEGIC"/>
<dbReference type="PANTHER" id="PTHR48475:SF2">
    <property type="entry name" value="RIBONUCLEASE H"/>
    <property type="match status" value="1"/>
</dbReference>
<dbReference type="SUPFAM" id="SSF56672">
    <property type="entry name" value="DNA/RNA polymerases"/>
    <property type="match status" value="1"/>
</dbReference>
<accession>A0A1U7Z575</accession>
<name>A0A1U7Z575_NELNU</name>
<feature type="domain" description="Reverse transcriptase/retrotransposon-derived protein RNase H-like" evidence="2">
    <location>
        <begin position="46"/>
        <end position="143"/>
    </location>
</feature>
<feature type="domain" description="RNase H type-1" evidence="1">
    <location>
        <begin position="209"/>
        <end position="325"/>
    </location>
</feature>
<dbReference type="eggNOG" id="KOG0017">
    <property type="taxonomic scope" value="Eukaryota"/>
</dbReference>
<proteinExistence type="predicted"/>
<evidence type="ECO:0000259" key="2">
    <source>
        <dbReference type="Pfam" id="PF17919"/>
    </source>
</evidence>
<dbReference type="InterPro" id="IPR002156">
    <property type="entry name" value="RNaseH_domain"/>
</dbReference>
<organism evidence="3 4">
    <name type="scientific">Nelumbo nucifera</name>
    <name type="common">Sacred lotus</name>
    <dbReference type="NCBI Taxonomy" id="4432"/>
    <lineage>
        <taxon>Eukaryota</taxon>
        <taxon>Viridiplantae</taxon>
        <taxon>Streptophyta</taxon>
        <taxon>Embryophyta</taxon>
        <taxon>Tracheophyta</taxon>
        <taxon>Spermatophyta</taxon>
        <taxon>Magnoliopsida</taxon>
        <taxon>Proteales</taxon>
        <taxon>Nelumbonaceae</taxon>
        <taxon>Nelumbo</taxon>
    </lineage>
</organism>
<gene>
    <name evidence="4" type="primary">LOC104586412</name>
</gene>
<dbReference type="Pfam" id="PF13456">
    <property type="entry name" value="RVT_3"/>
    <property type="match status" value="1"/>
</dbReference>
<dbReference type="Pfam" id="PF17919">
    <property type="entry name" value="RT_RNaseH_2"/>
    <property type="match status" value="1"/>
</dbReference>
<dbReference type="KEGG" id="nnu:104586412"/>
<dbReference type="CDD" id="cd09279">
    <property type="entry name" value="RNase_HI_like"/>
    <property type="match status" value="1"/>
</dbReference>
<dbReference type="InterPro" id="IPR043502">
    <property type="entry name" value="DNA/RNA_pol_sf"/>
</dbReference>
<dbReference type="Proteomes" id="UP000189703">
    <property type="component" value="Unplaced"/>
</dbReference>
<dbReference type="RefSeq" id="XP_010241945.1">
    <property type="nucleotide sequence ID" value="XM_010243643.1"/>
</dbReference>